<organism evidence="1 2">
    <name type="scientific">Metschnikowia pulcherrima</name>
    <dbReference type="NCBI Taxonomy" id="27326"/>
    <lineage>
        <taxon>Eukaryota</taxon>
        <taxon>Fungi</taxon>
        <taxon>Dikarya</taxon>
        <taxon>Ascomycota</taxon>
        <taxon>Saccharomycotina</taxon>
        <taxon>Pichiomycetes</taxon>
        <taxon>Metschnikowiaceae</taxon>
        <taxon>Metschnikowia</taxon>
    </lineage>
</organism>
<name>A0A8H7GUY4_9ASCO</name>
<dbReference type="AlphaFoldDB" id="A0A8H7GUY4"/>
<dbReference type="EMBL" id="JACBPP010000002">
    <property type="protein sequence ID" value="KAF8004220.1"/>
    <property type="molecule type" value="Genomic_DNA"/>
</dbReference>
<keyword evidence="2" id="KW-1185">Reference proteome</keyword>
<sequence length="64" mass="7074">MVTKINLPPLLRKQDTIAPGFNVDSLVSLLPLSSEFDPLPRLERLSQLKAISDVTESRLSTQLA</sequence>
<comment type="caution">
    <text evidence="1">The sequence shown here is derived from an EMBL/GenBank/DDBJ whole genome shotgun (WGS) entry which is preliminary data.</text>
</comment>
<evidence type="ECO:0000313" key="1">
    <source>
        <dbReference type="EMBL" id="KAF8004220.1"/>
    </source>
</evidence>
<gene>
    <name evidence="1" type="ORF">HF325_001668</name>
</gene>
<protein>
    <submittedName>
        <fullName evidence="1">Uncharacterized protein</fullName>
    </submittedName>
</protein>
<dbReference type="Proteomes" id="UP000649328">
    <property type="component" value="Unassembled WGS sequence"/>
</dbReference>
<reference evidence="1" key="1">
    <citation type="submission" date="2020-10" db="EMBL/GenBank/DDBJ databases">
        <title>The Whole-Genome Sequence of Metschnikowia persimmonesis, a Novel Endophytic Yeast Species Isolated from Medicinal Plant Diospyros kaki Thumb.</title>
        <authorList>
            <person name="Rahmat E."/>
            <person name="Kang Y."/>
        </authorList>
    </citation>
    <scope>NUCLEOTIDE SEQUENCE</scope>
    <source>
        <strain evidence="1">KIOM G15050</strain>
    </source>
</reference>
<proteinExistence type="predicted"/>
<accession>A0A8H7GUY4</accession>
<evidence type="ECO:0000313" key="2">
    <source>
        <dbReference type="Proteomes" id="UP000649328"/>
    </source>
</evidence>